<dbReference type="PANTHER" id="PTHR34322">
    <property type="entry name" value="TRANSPOSASE, Y1_TNP DOMAIN-CONTAINING"/>
    <property type="match status" value="1"/>
</dbReference>
<reference evidence="3" key="1">
    <citation type="submission" date="2016-11" db="EMBL/GenBank/DDBJ databases">
        <authorList>
            <person name="Varghese N."/>
            <person name="Submissions S."/>
        </authorList>
    </citation>
    <scope>NUCLEOTIDE SEQUENCE [LARGE SCALE GENOMIC DNA]</scope>
    <source>
        <strain evidence="3">DSM 10124</strain>
    </source>
</reference>
<evidence type="ECO:0000259" key="1">
    <source>
        <dbReference type="SMART" id="SM01321"/>
    </source>
</evidence>
<feature type="domain" description="Transposase IS200-like" evidence="1">
    <location>
        <begin position="8"/>
        <end position="122"/>
    </location>
</feature>
<accession>A0A1M4YD86</accession>
<name>A0A1M4YD86_9CLOT</name>
<dbReference type="SMART" id="SM01321">
    <property type="entry name" value="Y1_Tnp"/>
    <property type="match status" value="1"/>
</dbReference>
<sequence>MREGRCYFDGAIYHVTTRCNNREYILNTDNYKRFIIKQLKEYNKKFDYELLGYVIMDNHYHLLIRTHNDSISTIMFNLNNVIAKFLNTVLNRTGHALEKRFHCNLIETDGQLFATLRYIHRNPIRANICDNIDKYLWSSHWFYKRGINSFVNIDFILDMLSDDRKRAIVEYMNLLQLDGDDKMFLKEANILSNLMGMAEKELYDIKDINNKFEKPQRITLDDIVSRLNISDWMIEEIRKGSKKQALTQIKKTFVLEALKEKYSHIEIAEFLNMDRSSVSKISKKSATQVKCDIL</sequence>
<gene>
    <name evidence="2" type="ORF">SAMN02746091_01634</name>
</gene>
<keyword evidence="3" id="KW-1185">Reference proteome</keyword>
<dbReference type="SUPFAM" id="SSF143422">
    <property type="entry name" value="Transposase IS200-like"/>
    <property type="match status" value="1"/>
</dbReference>
<dbReference type="EMBL" id="FQVG01000030">
    <property type="protein sequence ID" value="SHF03725.1"/>
    <property type="molecule type" value="Genomic_DNA"/>
</dbReference>
<proteinExistence type="predicted"/>
<evidence type="ECO:0000313" key="2">
    <source>
        <dbReference type="EMBL" id="SHF03725.1"/>
    </source>
</evidence>
<protein>
    <submittedName>
        <fullName evidence="2">REP element-mobilizing transposase RayT</fullName>
    </submittedName>
</protein>
<dbReference type="InterPro" id="IPR036515">
    <property type="entry name" value="Transposase_17_sf"/>
</dbReference>
<dbReference type="GO" id="GO:0003677">
    <property type="term" value="F:DNA binding"/>
    <property type="evidence" value="ECO:0007669"/>
    <property type="project" value="InterPro"/>
</dbReference>
<dbReference type="GO" id="GO:0004803">
    <property type="term" value="F:transposase activity"/>
    <property type="evidence" value="ECO:0007669"/>
    <property type="project" value="InterPro"/>
</dbReference>
<dbReference type="NCBIfam" id="NF047646">
    <property type="entry name" value="REP_Tyr_transpos"/>
    <property type="match status" value="1"/>
</dbReference>
<dbReference type="InterPro" id="IPR002686">
    <property type="entry name" value="Transposase_17"/>
</dbReference>
<dbReference type="AlphaFoldDB" id="A0A1M4YD86"/>
<dbReference type="GO" id="GO:0006313">
    <property type="term" value="P:DNA transposition"/>
    <property type="evidence" value="ECO:0007669"/>
    <property type="project" value="InterPro"/>
</dbReference>
<dbReference type="Pfam" id="PF01797">
    <property type="entry name" value="Y1_Tnp"/>
    <property type="match status" value="1"/>
</dbReference>
<evidence type="ECO:0000313" key="3">
    <source>
        <dbReference type="Proteomes" id="UP000184423"/>
    </source>
</evidence>
<dbReference type="Gene3D" id="3.30.70.1290">
    <property type="entry name" value="Transposase IS200-like"/>
    <property type="match status" value="1"/>
</dbReference>
<dbReference type="PANTHER" id="PTHR34322:SF2">
    <property type="entry name" value="TRANSPOSASE IS200-LIKE DOMAIN-CONTAINING PROTEIN"/>
    <property type="match status" value="1"/>
</dbReference>
<dbReference type="RefSeq" id="WP_159431462.1">
    <property type="nucleotide sequence ID" value="NZ_FQVG01000030.1"/>
</dbReference>
<dbReference type="Proteomes" id="UP000184423">
    <property type="component" value="Unassembled WGS sequence"/>
</dbReference>
<organism evidence="2 3">
    <name type="scientific">Caloramator proteoclasticus DSM 10124</name>
    <dbReference type="NCBI Taxonomy" id="1121262"/>
    <lineage>
        <taxon>Bacteria</taxon>
        <taxon>Bacillati</taxon>
        <taxon>Bacillota</taxon>
        <taxon>Clostridia</taxon>
        <taxon>Eubacteriales</taxon>
        <taxon>Clostridiaceae</taxon>
        <taxon>Caloramator</taxon>
    </lineage>
</organism>